<dbReference type="Gene3D" id="1.10.3120.10">
    <property type="entry name" value="Trigger factor, C-terminal domain"/>
    <property type="match status" value="1"/>
</dbReference>
<dbReference type="GO" id="GO:0015031">
    <property type="term" value="P:protein transport"/>
    <property type="evidence" value="ECO:0007669"/>
    <property type="project" value="InterPro"/>
</dbReference>
<dbReference type="InterPro" id="IPR036611">
    <property type="entry name" value="Trigger_fac_ribosome-bd_sf"/>
</dbReference>
<evidence type="ECO:0000313" key="5">
    <source>
        <dbReference type="EMBL" id="OHA44403.1"/>
    </source>
</evidence>
<evidence type="ECO:0000259" key="4">
    <source>
        <dbReference type="Pfam" id="PF05698"/>
    </source>
</evidence>
<sequence>MDEIKPKRPASVKELADSTVEIESELAAEELAHHRIHILKHLCEETEIAGFRKGFAPEKIILEKFGEMGILERAVGVALNEVYPELLLEHKIDAIGRPEINITKLSPGQPASFKIKTAVVPKFTLPDYKKIAAKIKEQKELPAEVSDKEIEELLIRLRYQLAGKNPAEKLAAEEENKLPAITDEVVKKLGDYTNVADFQTKVKVAILEDKKRQNRERKRLAIFDGILEKTVIPLPSVLIENETDYLEARFADDLKMMGSNVEDYLKKIKKTKEELRRDLRPGAEKKARTRLIFEAIAATEKIVAAPEEIKKETEHILSHHKDADQKKVEVFAESIIKNELVIQFLENQK</sequence>
<dbReference type="InterPro" id="IPR008881">
    <property type="entry name" value="Trigger_fac_ribosome-bd_bac"/>
</dbReference>
<dbReference type="EMBL" id="MHSL01000003">
    <property type="protein sequence ID" value="OHA44403.1"/>
    <property type="molecule type" value="Genomic_DNA"/>
</dbReference>
<dbReference type="GO" id="GO:0006457">
    <property type="term" value="P:protein folding"/>
    <property type="evidence" value="ECO:0007669"/>
    <property type="project" value="InterPro"/>
</dbReference>
<feature type="domain" description="Trigger factor ribosome-binding bacterial" evidence="3">
    <location>
        <begin position="11"/>
        <end position="153"/>
    </location>
</feature>
<evidence type="ECO:0000256" key="2">
    <source>
        <dbReference type="ARBA" id="ARBA00023235"/>
    </source>
</evidence>
<dbReference type="InterPro" id="IPR037041">
    <property type="entry name" value="Trigger_fac_C_sf"/>
</dbReference>
<dbReference type="Pfam" id="PF05697">
    <property type="entry name" value="Trigger_N"/>
    <property type="match status" value="1"/>
</dbReference>
<feature type="domain" description="Trigger factor C-terminal" evidence="4">
    <location>
        <begin position="195"/>
        <end position="330"/>
    </location>
</feature>
<evidence type="ECO:0000259" key="3">
    <source>
        <dbReference type="Pfam" id="PF05697"/>
    </source>
</evidence>
<dbReference type="GO" id="GO:0003755">
    <property type="term" value="F:peptidyl-prolyl cis-trans isomerase activity"/>
    <property type="evidence" value="ECO:0007669"/>
    <property type="project" value="UniProtKB-KW"/>
</dbReference>
<dbReference type="AlphaFoldDB" id="A0A1G2P803"/>
<proteinExistence type="predicted"/>
<dbReference type="Pfam" id="PF05698">
    <property type="entry name" value="Trigger_C"/>
    <property type="match status" value="1"/>
</dbReference>
<accession>A0A1G2P803</accession>
<dbReference type="SUPFAM" id="SSF109998">
    <property type="entry name" value="Triger factor/SurA peptide-binding domain-like"/>
    <property type="match status" value="1"/>
</dbReference>
<evidence type="ECO:0000313" key="6">
    <source>
        <dbReference type="Proteomes" id="UP000176355"/>
    </source>
</evidence>
<dbReference type="InterPro" id="IPR027304">
    <property type="entry name" value="Trigger_fact/SurA_dom_sf"/>
</dbReference>
<evidence type="ECO:0000256" key="1">
    <source>
        <dbReference type="ARBA" id="ARBA00023110"/>
    </source>
</evidence>
<dbReference type="SUPFAM" id="SSF102735">
    <property type="entry name" value="Trigger factor ribosome-binding domain"/>
    <property type="match status" value="1"/>
</dbReference>
<keyword evidence="2" id="KW-0413">Isomerase</keyword>
<gene>
    <name evidence="5" type="ORF">A3G03_01565</name>
</gene>
<comment type="caution">
    <text evidence="5">The sequence shown here is derived from an EMBL/GenBank/DDBJ whole genome shotgun (WGS) entry which is preliminary data.</text>
</comment>
<keyword evidence="1" id="KW-0697">Rotamase</keyword>
<dbReference type="STRING" id="1802333.A3G03_01565"/>
<dbReference type="InterPro" id="IPR008880">
    <property type="entry name" value="Trigger_fac_C"/>
</dbReference>
<dbReference type="Gene3D" id="3.30.70.1050">
    <property type="entry name" value="Trigger factor ribosome-binding domain"/>
    <property type="match status" value="1"/>
</dbReference>
<dbReference type="Proteomes" id="UP000176355">
    <property type="component" value="Unassembled WGS sequence"/>
</dbReference>
<name>A0A1G2P803_9BACT</name>
<organism evidence="5 6">
    <name type="scientific">Candidatus Taylorbacteria bacterium RIFCSPLOWO2_12_FULL_44_15c</name>
    <dbReference type="NCBI Taxonomy" id="1802333"/>
    <lineage>
        <taxon>Bacteria</taxon>
        <taxon>Candidatus Tayloriibacteriota</taxon>
    </lineage>
</organism>
<protein>
    <submittedName>
        <fullName evidence="5">Uncharacterized protein</fullName>
    </submittedName>
</protein>
<reference evidence="5 6" key="1">
    <citation type="journal article" date="2016" name="Nat. Commun.">
        <title>Thousands of microbial genomes shed light on interconnected biogeochemical processes in an aquifer system.</title>
        <authorList>
            <person name="Anantharaman K."/>
            <person name="Brown C.T."/>
            <person name="Hug L.A."/>
            <person name="Sharon I."/>
            <person name="Castelle C.J."/>
            <person name="Probst A.J."/>
            <person name="Thomas B.C."/>
            <person name="Singh A."/>
            <person name="Wilkins M.J."/>
            <person name="Karaoz U."/>
            <person name="Brodie E.L."/>
            <person name="Williams K.H."/>
            <person name="Hubbard S.S."/>
            <person name="Banfield J.F."/>
        </authorList>
    </citation>
    <scope>NUCLEOTIDE SEQUENCE [LARGE SCALE GENOMIC DNA]</scope>
</reference>